<keyword evidence="3" id="KW-1185">Reference proteome</keyword>
<proteinExistence type="predicted"/>
<dbReference type="Pfam" id="PF06890">
    <property type="entry name" value="Phage_Mu_Gp45"/>
    <property type="match status" value="1"/>
</dbReference>
<dbReference type="PIRSF" id="PIRSF012337">
    <property type="entry name" value="gp45"/>
    <property type="match status" value="1"/>
</dbReference>
<name>A0ABX7CYM3_SERLI</name>
<dbReference type="InterPro" id="IPR053861">
    <property type="entry name" value="Phage_Mu_Gp45_N"/>
</dbReference>
<evidence type="ECO:0000313" key="3">
    <source>
        <dbReference type="Proteomes" id="UP000595237"/>
    </source>
</evidence>
<reference evidence="2 3" key="1">
    <citation type="submission" date="2021-01" db="EMBL/GenBank/DDBJ databases">
        <title>FDA dAtabase for Regulatory Grade micrObial Sequences (FDA-ARGOS): Supporting development and validation of Infectious Disease Dx tests.</title>
        <authorList>
            <person name="Blissenbach B."/>
            <person name="Krut O."/>
            <person name="Tallon L."/>
            <person name="Sadzewicz L."/>
            <person name="Zhao X."/>
            <person name="Boylan J."/>
            <person name="Ott S."/>
            <person name="Bowen H."/>
            <person name="Vavikolanu K."/>
            <person name="Mehta A."/>
            <person name="Aluvathingal J."/>
            <person name="Nadendla S."/>
            <person name="Yan Y."/>
            <person name="Sichtig H."/>
        </authorList>
    </citation>
    <scope>NUCLEOTIDE SEQUENCE [LARGE SCALE GENOMIC DNA]</scope>
    <source>
        <strain evidence="2 3">FDAARGOS_1081</strain>
    </source>
</reference>
<dbReference type="Proteomes" id="UP000595237">
    <property type="component" value="Chromosome"/>
</dbReference>
<protein>
    <submittedName>
        <fullName evidence="2">Phage baseplate assembly protein</fullName>
    </submittedName>
</protein>
<accession>A0ABX7CYM3</accession>
<dbReference type="EMBL" id="CP068148">
    <property type="protein sequence ID" value="QQU53689.1"/>
    <property type="molecule type" value="Genomic_DNA"/>
</dbReference>
<dbReference type="RefSeq" id="WP_201895479.1">
    <property type="nucleotide sequence ID" value="NZ_CP068148.1"/>
</dbReference>
<evidence type="ECO:0000259" key="1">
    <source>
        <dbReference type="Pfam" id="PF06890"/>
    </source>
</evidence>
<dbReference type="InterPro" id="IPR014462">
    <property type="entry name" value="Phage_Mu_Gp45"/>
</dbReference>
<gene>
    <name evidence="2" type="ORF">I6I38_15250</name>
</gene>
<feature type="domain" description="Bacteriophage Mu Gp45 N-terminal" evidence="1">
    <location>
        <begin position="19"/>
        <end position="82"/>
    </location>
</feature>
<evidence type="ECO:0000313" key="2">
    <source>
        <dbReference type="EMBL" id="QQU53689.1"/>
    </source>
</evidence>
<organism evidence="2 3">
    <name type="scientific">Serratia liquefaciens</name>
    <dbReference type="NCBI Taxonomy" id="614"/>
    <lineage>
        <taxon>Bacteria</taxon>
        <taxon>Pseudomonadati</taxon>
        <taxon>Pseudomonadota</taxon>
        <taxon>Gammaproteobacteria</taxon>
        <taxon>Enterobacterales</taxon>
        <taxon>Yersiniaceae</taxon>
        <taxon>Serratia</taxon>
    </lineage>
</organism>
<sequence length="194" mass="20804">MKQLFRHTATRIAGLLGIGRVASQKDDGAVQTVQYQTPLEVASAPRLTEFGFSSALPVGTDVVLAFLGGDRSSPVVIASNHQGHRRAGLNPGETVIYSQWGSEILLTEKGVFIDAPGQNVEVSNATTVTINASEGVMMKSPWLKCTGDIIDNCTTNTHSVKVLREAYLCHKHEMNHVQGGSDSLSSETTTEPLK</sequence>